<dbReference type="AlphaFoldDB" id="A0A4Y2VSC6"/>
<reference evidence="1 2" key="1">
    <citation type="journal article" date="2019" name="Sci. Rep.">
        <title>Orb-weaving spider Araneus ventricosus genome elucidates the spidroin gene catalogue.</title>
        <authorList>
            <person name="Kono N."/>
            <person name="Nakamura H."/>
            <person name="Ohtoshi R."/>
            <person name="Moran D.A.P."/>
            <person name="Shinohara A."/>
            <person name="Yoshida Y."/>
            <person name="Fujiwara M."/>
            <person name="Mori M."/>
            <person name="Tomita M."/>
            <person name="Arakawa K."/>
        </authorList>
    </citation>
    <scope>NUCLEOTIDE SEQUENCE [LARGE SCALE GENOMIC DNA]</scope>
</reference>
<organism evidence="1 2">
    <name type="scientific">Araneus ventricosus</name>
    <name type="common">Orbweaver spider</name>
    <name type="synonym">Epeira ventricosa</name>
    <dbReference type="NCBI Taxonomy" id="182803"/>
    <lineage>
        <taxon>Eukaryota</taxon>
        <taxon>Metazoa</taxon>
        <taxon>Ecdysozoa</taxon>
        <taxon>Arthropoda</taxon>
        <taxon>Chelicerata</taxon>
        <taxon>Arachnida</taxon>
        <taxon>Araneae</taxon>
        <taxon>Araneomorphae</taxon>
        <taxon>Entelegynae</taxon>
        <taxon>Araneoidea</taxon>
        <taxon>Araneidae</taxon>
        <taxon>Araneus</taxon>
    </lineage>
</organism>
<evidence type="ECO:0000313" key="1">
    <source>
        <dbReference type="EMBL" id="GBO27186.1"/>
    </source>
</evidence>
<name>A0A4Y2VSC6_ARAVE</name>
<dbReference type="EMBL" id="BGPR01050180">
    <property type="protein sequence ID" value="GBO27186.1"/>
    <property type="molecule type" value="Genomic_DNA"/>
</dbReference>
<evidence type="ECO:0000313" key="2">
    <source>
        <dbReference type="Proteomes" id="UP000499080"/>
    </source>
</evidence>
<dbReference type="Proteomes" id="UP000499080">
    <property type="component" value="Unassembled WGS sequence"/>
</dbReference>
<protein>
    <submittedName>
        <fullName evidence="1">Uncharacterized protein</fullName>
    </submittedName>
</protein>
<accession>A0A4Y2VSC6</accession>
<keyword evidence="2" id="KW-1185">Reference proteome</keyword>
<proteinExistence type="predicted"/>
<gene>
    <name evidence="1" type="ORF">AVEN_261410_1</name>
</gene>
<comment type="caution">
    <text evidence="1">The sequence shown here is derived from an EMBL/GenBank/DDBJ whole genome shotgun (WGS) entry which is preliminary data.</text>
</comment>
<feature type="non-terminal residue" evidence="1">
    <location>
        <position position="1"/>
    </location>
</feature>
<sequence length="127" mass="13828">KKGAGRLASNGGSWHPCARMMPTIERRSLCRCLVTVQATTSFAKKEAGAVGFEMKFVGAGQHQHLLRPSSIFWFLSSVVTDIICQKEAVAAREIEVPYQAVLAYVATKPSGFTAFIIELVTVSWLPA</sequence>